<dbReference type="InterPro" id="IPR027417">
    <property type="entry name" value="P-loop_NTPase"/>
</dbReference>
<dbReference type="EMBL" id="CAJOBC010136177">
    <property type="protein sequence ID" value="CAF4629601.1"/>
    <property type="molecule type" value="Genomic_DNA"/>
</dbReference>
<evidence type="ECO:0000313" key="1">
    <source>
        <dbReference type="EMBL" id="CAF1667058.1"/>
    </source>
</evidence>
<gene>
    <name evidence="1" type="ORF">GPM918_LOCUS46186</name>
    <name evidence="2" type="ORF">SRO942_LOCUS49809</name>
</gene>
<keyword evidence="3" id="KW-1185">Reference proteome</keyword>
<dbReference type="AlphaFoldDB" id="A0A816FWH8"/>
<dbReference type="GO" id="GO:0005525">
    <property type="term" value="F:GTP binding"/>
    <property type="evidence" value="ECO:0007669"/>
    <property type="project" value="InterPro"/>
</dbReference>
<organism evidence="1 3">
    <name type="scientific">Didymodactylos carnosus</name>
    <dbReference type="NCBI Taxonomy" id="1234261"/>
    <lineage>
        <taxon>Eukaryota</taxon>
        <taxon>Metazoa</taxon>
        <taxon>Spiralia</taxon>
        <taxon>Gnathifera</taxon>
        <taxon>Rotifera</taxon>
        <taxon>Eurotatoria</taxon>
        <taxon>Bdelloidea</taxon>
        <taxon>Philodinida</taxon>
        <taxon>Philodinidae</taxon>
        <taxon>Didymodactylos</taxon>
    </lineage>
</organism>
<dbReference type="Pfam" id="PF00071">
    <property type="entry name" value="Ras"/>
    <property type="match status" value="1"/>
</dbReference>
<dbReference type="Gene3D" id="3.40.50.300">
    <property type="entry name" value="P-loop containing nucleotide triphosphate hydrolases"/>
    <property type="match status" value="1"/>
</dbReference>
<dbReference type="EMBL" id="CAJNOQ010058936">
    <property type="protein sequence ID" value="CAF1667058.1"/>
    <property type="molecule type" value="Genomic_DNA"/>
</dbReference>
<name>A0A816FWH8_9BILA</name>
<protein>
    <submittedName>
        <fullName evidence="1">Uncharacterized protein</fullName>
    </submittedName>
</protein>
<accession>A0A816FWH8</accession>
<feature type="non-terminal residue" evidence="1">
    <location>
        <position position="1"/>
    </location>
</feature>
<dbReference type="Proteomes" id="UP000663829">
    <property type="component" value="Unassembled WGS sequence"/>
</dbReference>
<dbReference type="OrthoDB" id="5239715at2759"/>
<comment type="caution">
    <text evidence="1">The sequence shown here is derived from an EMBL/GenBank/DDBJ whole genome shotgun (WGS) entry which is preliminary data.</text>
</comment>
<dbReference type="SUPFAM" id="SSF52540">
    <property type="entry name" value="P-loop containing nucleoside triphosphate hydrolases"/>
    <property type="match status" value="1"/>
</dbReference>
<evidence type="ECO:0000313" key="3">
    <source>
        <dbReference type="Proteomes" id="UP000663829"/>
    </source>
</evidence>
<reference evidence="1" key="1">
    <citation type="submission" date="2021-02" db="EMBL/GenBank/DDBJ databases">
        <authorList>
            <person name="Nowell W R."/>
        </authorList>
    </citation>
    <scope>NUCLEOTIDE SEQUENCE</scope>
</reference>
<proteinExistence type="predicted"/>
<dbReference type="InterPro" id="IPR001806">
    <property type="entry name" value="Small_GTPase"/>
</dbReference>
<evidence type="ECO:0000313" key="2">
    <source>
        <dbReference type="EMBL" id="CAF4629601.1"/>
    </source>
</evidence>
<dbReference type="GO" id="GO:0003924">
    <property type="term" value="F:GTPase activity"/>
    <property type="evidence" value="ECO:0007669"/>
    <property type="project" value="InterPro"/>
</dbReference>
<sequence length="97" mass="10850">VGGSAVGKTSLISRFVRNEFPSLQSSNEIPVYTTITIDKVPCDLIIENIPYNVDIRQLNFQQKLPVGCLLLFSVTSELSFSQILLLDISLEHIHIFT</sequence>
<dbReference type="Proteomes" id="UP000681722">
    <property type="component" value="Unassembled WGS sequence"/>
</dbReference>